<dbReference type="Gene3D" id="3.40.50.300">
    <property type="entry name" value="P-loop containing nucleotide triphosphate hydrolases"/>
    <property type="match status" value="1"/>
</dbReference>
<name>A0A0C3A4J2_9AGAM</name>
<gene>
    <name evidence="3" type="ORF">SCLCIDRAFT_125711</name>
</gene>
<dbReference type="InterPro" id="IPR027417">
    <property type="entry name" value="P-loop_NTPase"/>
</dbReference>
<dbReference type="OrthoDB" id="8954335at2759"/>
<evidence type="ECO:0000313" key="4">
    <source>
        <dbReference type="Proteomes" id="UP000053989"/>
    </source>
</evidence>
<reference evidence="4" key="2">
    <citation type="submission" date="2015-01" db="EMBL/GenBank/DDBJ databases">
        <title>Evolutionary Origins and Diversification of the Mycorrhizal Mutualists.</title>
        <authorList>
            <consortium name="DOE Joint Genome Institute"/>
            <consortium name="Mycorrhizal Genomics Consortium"/>
            <person name="Kohler A."/>
            <person name="Kuo A."/>
            <person name="Nagy L.G."/>
            <person name="Floudas D."/>
            <person name="Copeland A."/>
            <person name="Barry K.W."/>
            <person name="Cichocki N."/>
            <person name="Veneault-Fourrey C."/>
            <person name="LaButti K."/>
            <person name="Lindquist E.A."/>
            <person name="Lipzen A."/>
            <person name="Lundell T."/>
            <person name="Morin E."/>
            <person name="Murat C."/>
            <person name="Riley R."/>
            <person name="Ohm R."/>
            <person name="Sun H."/>
            <person name="Tunlid A."/>
            <person name="Henrissat B."/>
            <person name="Grigoriev I.V."/>
            <person name="Hibbett D.S."/>
            <person name="Martin F."/>
        </authorList>
    </citation>
    <scope>NUCLEOTIDE SEQUENCE [LARGE SCALE GENOMIC DNA]</scope>
    <source>
        <strain evidence="4">Foug A</strain>
    </source>
</reference>
<dbReference type="Pfam" id="PF01926">
    <property type="entry name" value="MMR_HSR1"/>
    <property type="match status" value="1"/>
</dbReference>
<evidence type="ECO:0000256" key="1">
    <source>
        <dbReference type="SAM" id="Coils"/>
    </source>
</evidence>
<keyword evidence="4" id="KW-1185">Reference proteome</keyword>
<dbReference type="STRING" id="1036808.A0A0C3A4J2"/>
<dbReference type="EMBL" id="KN822071">
    <property type="protein sequence ID" value="KIM59607.1"/>
    <property type="molecule type" value="Genomic_DNA"/>
</dbReference>
<dbReference type="InParanoid" id="A0A0C3A4J2"/>
<accession>A0A0C3A4J2</accession>
<evidence type="ECO:0000313" key="3">
    <source>
        <dbReference type="EMBL" id="KIM59607.1"/>
    </source>
</evidence>
<dbReference type="CDD" id="cd00882">
    <property type="entry name" value="Ras_like_GTPase"/>
    <property type="match status" value="1"/>
</dbReference>
<sequence length="299" mass="34337">MGVTGSGKSNFINKLTGQKEEKGASGLKSSTNDIREFIVNTSKGRYIFVDTPGFDHTSRSDSDIFQVIANWLMEKYREQVGLSGIIYTHRVTDRGSWGSKLECLDMLRRLCGGNAMKRVRLVTTMWDKVKDENTARGRVTELEGNFWKALIDAGACHRRFKNTSKSAWDIIRDVIGDPEVPLIQEESVDAERRLNETITGKARFQRLLQEQKDTIKQLSDEARAQQDPMLAKELEAEYKRIEAQLQKTWEEMEKLKIPFLRRVSLFVSKKPRAVSICFGHVRWRPMLTHFHSAQPKETA</sequence>
<proteinExistence type="predicted"/>
<keyword evidence="1" id="KW-0175">Coiled coil</keyword>
<dbReference type="AlphaFoldDB" id="A0A0C3A4J2"/>
<evidence type="ECO:0000259" key="2">
    <source>
        <dbReference type="Pfam" id="PF01926"/>
    </source>
</evidence>
<dbReference type="GO" id="GO:0005525">
    <property type="term" value="F:GTP binding"/>
    <property type="evidence" value="ECO:0007669"/>
    <property type="project" value="InterPro"/>
</dbReference>
<dbReference type="HOGENOM" id="CLU_018003_0_0_1"/>
<feature type="domain" description="G" evidence="2">
    <location>
        <begin position="1"/>
        <end position="55"/>
    </location>
</feature>
<dbReference type="InterPro" id="IPR006073">
    <property type="entry name" value="GTP-bd"/>
</dbReference>
<dbReference type="SUPFAM" id="SSF52540">
    <property type="entry name" value="P-loop containing nucleoside triphosphate hydrolases"/>
    <property type="match status" value="1"/>
</dbReference>
<protein>
    <recommendedName>
        <fullName evidence="2">G domain-containing protein</fullName>
    </recommendedName>
</protein>
<feature type="coiled-coil region" evidence="1">
    <location>
        <begin position="201"/>
        <end position="251"/>
    </location>
</feature>
<organism evidence="3 4">
    <name type="scientific">Scleroderma citrinum Foug A</name>
    <dbReference type="NCBI Taxonomy" id="1036808"/>
    <lineage>
        <taxon>Eukaryota</taxon>
        <taxon>Fungi</taxon>
        <taxon>Dikarya</taxon>
        <taxon>Basidiomycota</taxon>
        <taxon>Agaricomycotina</taxon>
        <taxon>Agaricomycetes</taxon>
        <taxon>Agaricomycetidae</taxon>
        <taxon>Boletales</taxon>
        <taxon>Sclerodermatineae</taxon>
        <taxon>Sclerodermataceae</taxon>
        <taxon>Scleroderma</taxon>
    </lineage>
</organism>
<dbReference type="Proteomes" id="UP000053989">
    <property type="component" value="Unassembled WGS sequence"/>
</dbReference>
<reference evidence="3 4" key="1">
    <citation type="submission" date="2014-04" db="EMBL/GenBank/DDBJ databases">
        <authorList>
            <consortium name="DOE Joint Genome Institute"/>
            <person name="Kuo A."/>
            <person name="Kohler A."/>
            <person name="Nagy L.G."/>
            <person name="Floudas D."/>
            <person name="Copeland A."/>
            <person name="Barry K.W."/>
            <person name="Cichocki N."/>
            <person name="Veneault-Fourrey C."/>
            <person name="LaButti K."/>
            <person name="Lindquist E.A."/>
            <person name="Lipzen A."/>
            <person name="Lundell T."/>
            <person name="Morin E."/>
            <person name="Murat C."/>
            <person name="Sun H."/>
            <person name="Tunlid A."/>
            <person name="Henrissat B."/>
            <person name="Grigoriev I.V."/>
            <person name="Hibbett D.S."/>
            <person name="Martin F."/>
            <person name="Nordberg H.P."/>
            <person name="Cantor M.N."/>
            <person name="Hua S.X."/>
        </authorList>
    </citation>
    <scope>NUCLEOTIDE SEQUENCE [LARGE SCALE GENOMIC DNA]</scope>
    <source>
        <strain evidence="3 4">Foug A</strain>
    </source>
</reference>